<gene>
    <name evidence="1" type="ORF">RHMOL_Rhmol05G0064600</name>
</gene>
<keyword evidence="2" id="KW-1185">Reference proteome</keyword>
<accession>A0ACC0NND9</accession>
<comment type="caution">
    <text evidence="1">The sequence shown here is derived from an EMBL/GenBank/DDBJ whole genome shotgun (WGS) entry which is preliminary data.</text>
</comment>
<reference evidence="1" key="1">
    <citation type="submission" date="2022-02" db="EMBL/GenBank/DDBJ databases">
        <title>Plant Genome Project.</title>
        <authorList>
            <person name="Zhang R.-G."/>
        </authorList>
    </citation>
    <scope>NUCLEOTIDE SEQUENCE</scope>
    <source>
        <strain evidence="1">AT1</strain>
    </source>
</reference>
<evidence type="ECO:0000313" key="1">
    <source>
        <dbReference type="EMBL" id="KAI8554018.1"/>
    </source>
</evidence>
<proteinExistence type="predicted"/>
<name>A0ACC0NND9_RHOML</name>
<dbReference type="EMBL" id="CM046392">
    <property type="protein sequence ID" value="KAI8554018.1"/>
    <property type="molecule type" value="Genomic_DNA"/>
</dbReference>
<dbReference type="Proteomes" id="UP001062846">
    <property type="component" value="Chromosome 5"/>
</dbReference>
<organism evidence="1 2">
    <name type="scientific">Rhododendron molle</name>
    <name type="common">Chinese azalea</name>
    <name type="synonym">Azalea mollis</name>
    <dbReference type="NCBI Taxonomy" id="49168"/>
    <lineage>
        <taxon>Eukaryota</taxon>
        <taxon>Viridiplantae</taxon>
        <taxon>Streptophyta</taxon>
        <taxon>Embryophyta</taxon>
        <taxon>Tracheophyta</taxon>
        <taxon>Spermatophyta</taxon>
        <taxon>Magnoliopsida</taxon>
        <taxon>eudicotyledons</taxon>
        <taxon>Gunneridae</taxon>
        <taxon>Pentapetalae</taxon>
        <taxon>asterids</taxon>
        <taxon>Ericales</taxon>
        <taxon>Ericaceae</taxon>
        <taxon>Ericoideae</taxon>
        <taxon>Rhodoreae</taxon>
        <taxon>Rhododendron</taxon>
    </lineage>
</organism>
<sequence length="379" mass="43904">MAKEQVDRAVNDTSYKYGGIAKNPDLQAFWIERVAALLVYLCYWVPPDVEESLLIVAVTLLVLSNSLYLISFISSDIFVGCESMAEELPSDYWKKYAFWMERVAAILVLYSYYSANVNHPCRHFLLPAVLLHTISTSIYLATYVATHMDTQESGKDKNETHKKKNEQEKAKLDFSLINESKEEVEAKDGRKKRNEENTGEEKASSKESKEEVKAKDQRNNKVDEDRTRQEKAKLDLSSKGLKEEVKAKDEGNNEIDNKNTGQKKAELEAKDERNNLDEETSGQQKTKFEVLFVSLKELKVSLKELKEEVRRSSEKFQSPEAKCLAKIKKRVDRLRKSFDKFHRWEEERSQLMHDLGAARASMEIYRDLLHDLHLHHHQP</sequence>
<protein>
    <submittedName>
        <fullName evidence="1">Uncharacterized protein</fullName>
    </submittedName>
</protein>
<evidence type="ECO:0000313" key="2">
    <source>
        <dbReference type="Proteomes" id="UP001062846"/>
    </source>
</evidence>